<organism evidence="2 3">
    <name type="scientific">Undibacterium aquatile</name>
    <dbReference type="NCBI Taxonomy" id="1537398"/>
    <lineage>
        <taxon>Bacteria</taxon>
        <taxon>Pseudomonadati</taxon>
        <taxon>Pseudomonadota</taxon>
        <taxon>Betaproteobacteria</taxon>
        <taxon>Burkholderiales</taxon>
        <taxon>Oxalobacteraceae</taxon>
        <taxon>Undibacterium</taxon>
    </lineage>
</organism>
<protein>
    <submittedName>
        <fullName evidence="2">TraB/GumN family protein</fullName>
    </submittedName>
</protein>
<gene>
    <name evidence="2" type="ORF">H8K26_00740</name>
</gene>
<evidence type="ECO:0000313" key="2">
    <source>
        <dbReference type="EMBL" id="MBC3809953.1"/>
    </source>
</evidence>
<feature type="signal peptide" evidence="1">
    <location>
        <begin position="1"/>
        <end position="32"/>
    </location>
</feature>
<comment type="caution">
    <text evidence="2">The sequence shown here is derived from an EMBL/GenBank/DDBJ whole genome shotgun (WGS) entry which is preliminary data.</text>
</comment>
<dbReference type="RefSeq" id="WP_190476621.1">
    <property type="nucleotide sequence ID" value="NZ_JACOFT010000001.1"/>
</dbReference>
<name>A0ABR6XB64_9BURK</name>
<dbReference type="EMBL" id="JACOFT010000001">
    <property type="protein sequence ID" value="MBC3809953.1"/>
    <property type="molecule type" value="Genomic_DNA"/>
</dbReference>
<accession>A0ABR6XB64</accession>
<dbReference type="Proteomes" id="UP000637632">
    <property type="component" value="Unassembled WGS sequence"/>
</dbReference>
<dbReference type="InterPro" id="IPR002816">
    <property type="entry name" value="TraB/PrgY/GumN_fam"/>
</dbReference>
<proteinExistence type="predicted"/>
<dbReference type="Pfam" id="PF01963">
    <property type="entry name" value="TraB_PrgY_gumN"/>
    <property type="match status" value="1"/>
</dbReference>
<dbReference type="CDD" id="cd14789">
    <property type="entry name" value="Tiki"/>
    <property type="match status" value="1"/>
</dbReference>
<evidence type="ECO:0000256" key="1">
    <source>
        <dbReference type="SAM" id="SignalP"/>
    </source>
</evidence>
<dbReference type="PANTHER" id="PTHR40590:SF1">
    <property type="entry name" value="CYTOPLASMIC PROTEIN"/>
    <property type="match status" value="1"/>
</dbReference>
<keyword evidence="3" id="KW-1185">Reference proteome</keyword>
<evidence type="ECO:0000313" key="3">
    <source>
        <dbReference type="Proteomes" id="UP000637632"/>
    </source>
</evidence>
<feature type="chain" id="PRO_5046618658" evidence="1">
    <location>
        <begin position="33"/>
        <end position="334"/>
    </location>
</feature>
<keyword evidence="1" id="KW-0732">Signal</keyword>
<dbReference type="PANTHER" id="PTHR40590">
    <property type="entry name" value="CYTOPLASMIC PROTEIN-RELATED"/>
    <property type="match status" value="1"/>
</dbReference>
<dbReference type="InterPro" id="IPR047111">
    <property type="entry name" value="YbaP-like"/>
</dbReference>
<sequence length="334" mass="35638">MMMNFLLLNQGLKRVASVVVTALIATHGLALAADDTPANGIMWEVKSAMNTAYLFGSFHLAKASFYPLPAAVQNAYQQADTLAVEVDASDPQFSRKLIPLLSYAAPDKLENHLQKATWESMQKLLGASAAQFQSLKPAMVATGLMIGVVAQQGYDPAQGIDLHFIKRAKKDGKQLVELESLEFQARMLGGLSDEDGDAMLSQTLHSLSNGDAVRDTALMVQAWKAGDAEALATILEETANKDAGSRKIMKLLLDDRNPAMADQIVALMSAGKKVMIVVGAGHITGKNSITDLLRQRGLQVRQMKPEIGALNVSSATTATTVTASTAVSATAQKK</sequence>
<reference evidence="2 3" key="1">
    <citation type="submission" date="2020-08" db="EMBL/GenBank/DDBJ databases">
        <title>Novel species isolated from subtropical streams in China.</title>
        <authorList>
            <person name="Lu H."/>
        </authorList>
    </citation>
    <scope>NUCLEOTIDE SEQUENCE [LARGE SCALE GENOMIC DNA]</scope>
    <source>
        <strain evidence="2 3">CCTCC AB 2015119</strain>
    </source>
</reference>